<dbReference type="GO" id="GO:0006882">
    <property type="term" value="P:intracellular zinc ion homeostasis"/>
    <property type="evidence" value="ECO:0007669"/>
    <property type="project" value="TreeGrafter"/>
</dbReference>
<comment type="subcellular location">
    <subcellularLocation>
        <location evidence="1">Membrane</location>
        <topology evidence="1">Multi-pass membrane protein</topology>
    </subcellularLocation>
</comment>
<name>A0AAD2GRQ8_9AGAR</name>
<feature type="transmembrane region" description="Helical" evidence="7">
    <location>
        <begin position="142"/>
        <end position="169"/>
    </location>
</feature>
<feature type="transmembrane region" description="Helical" evidence="7">
    <location>
        <begin position="70"/>
        <end position="87"/>
    </location>
</feature>
<keyword evidence="5 7" id="KW-0472">Membrane</keyword>
<feature type="transmembrane region" description="Helical" evidence="7">
    <location>
        <begin position="252"/>
        <end position="270"/>
    </location>
</feature>
<evidence type="ECO:0000256" key="2">
    <source>
        <dbReference type="ARBA" id="ARBA00007018"/>
    </source>
</evidence>
<evidence type="ECO:0000313" key="10">
    <source>
        <dbReference type="Proteomes" id="UP001295794"/>
    </source>
</evidence>
<feature type="transmembrane region" description="Helical" evidence="7">
    <location>
        <begin position="99"/>
        <end position="122"/>
    </location>
</feature>
<keyword evidence="4 7" id="KW-1133">Transmembrane helix</keyword>
<dbReference type="PANTHER" id="PTHR20855:SF52">
    <property type="entry name" value="ADIPONECTIN RECEPTOR PROTEIN"/>
    <property type="match status" value="1"/>
</dbReference>
<organism evidence="8 10">
    <name type="scientific">Mycena citricolor</name>
    <dbReference type="NCBI Taxonomy" id="2018698"/>
    <lineage>
        <taxon>Eukaryota</taxon>
        <taxon>Fungi</taxon>
        <taxon>Dikarya</taxon>
        <taxon>Basidiomycota</taxon>
        <taxon>Agaricomycotina</taxon>
        <taxon>Agaricomycetes</taxon>
        <taxon>Agaricomycetidae</taxon>
        <taxon>Agaricales</taxon>
        <taxon>Marasmiineae</taxon>
        <taxon>Mycenaceae</taxon>
        <taxon>Mycena</taxon>
    </lineage>
</organism>
<proteinExistence type="inferred from homology"/>
<dbReference type="EMBL" id="CAVNYO010000403">
    <property type="protein sequence ID" value="CAK5274800.1"/>
    <property type="molecule type" value="Genomic_DNA"/>
</dbReference>
<evidence type="ECO:0000256" key="1">
    <source>
        <dbReference type="ARBA" id="ARBA00004141"/>
    </source>
</evidence>
<comment type="similarity">
    <text evidence="2">Belongs to the ADIPOR family.</text>
</comment>
<dbReference type="EMBL" id="CAVNYO010000002">
    <property type="protein sequence ID" value="CAK5261885.1"/>
    <property type="molecule type" value="Genomic_DNA"/>
</dbReference>
<dbReference type="GO" id="GO:0016020">
    <property type="term" value="C:membrane"/>
    <property type="evidence" value="ECO:0007669"/>
    <property type="project" value="UniProtKB-SubCell"/>
</dbReference>
<dbReference type="GO" id="GO:0046872">
    <property type="term" value="F:metal ion binding"/>
    <property type="evidence" value="ECO:0007669"/>
    <property type="project" value="UniProtKB-KW"/>
</dbReference>
<comment type="caution">
    <text evidence="8">The sequence shown here is derived from an EMBL/GenBank/DDBJ whole genome shotgun (WGS) entry which is preliminary data.</text>
</comment>
<dbReference type="InterPro" id="IPR004254">
    <property type="entry name" value="AdipoR/HlyIII-related"/>
</dbReference>
<keyword evidence="3 7" id="KW-0812">Transmembrane</keyword>
<evidence type="ECO:0000256" key="6">
    <source>
        <dbReference type="PIRSR" id="PIRSR604254-1"/>
    </source>
</evidence>
<evidence type="ECO:0000256" key="3">
    <source>
        <dbReference type="ARBA" id="ARBA00022692"/>
    </source>
</evidence>
<feature type="binding site" evidence="6">
    <location>
        <position position="289"/>
    </location>
    <ligand>
        <name>Zn(2+)</name>
        <dbReference type="ChEBI" id="CHEBI:29105"/>
    </ligand>
</feature>
<reference evidence="8" key="1">
    <citation type="submission" date="2023-11" db="EMBL/GenBank/DDBJ databases">
        <authorList>
            <person name="De Vega J J."/>
            <person name="De Vega J J."/>
        </authorList>
    </citation>
    <scope>NUCLEOTIDE SEQUENCE</scope>
</reference>
<evidence type="ECO:0000313" key="9">
    <source>
        <dbReference type="EMBL" id="CAK5274800.1"/>
    </source>
</evidence>
<dbReference type="GO" id="GO:0038023">
    <property type="term" value="F:signaling receptor activity"/>
    <property type="evidence" value="ECO:0007669"/>
    <property type="project" value="TreeGrafter"/>
</dbReference>
<evidence type="ECO:0000256" key="4">
    <source>
        <dbReference type="ARBA" id="ARBA00022989"/>
    </source>
</evidence>
<dbReference type="Proteomes" id="UP001295794">
    <property type="component" value="Unassembled WGS sequence"/>
</dbReference>
<accession>A0AAD2GRQ8</accession>
<evidence type="ECO:0000256" key="7">
    <source>
        <dbReference type="SAM" id="Phobius"/>
    </source>
</evidence>
<dbReference type="Pfam" id="PF03006">
    <property type="entry name" value="HlyIII"/>
    <property type="match status" value="1"/>
</dbReference>
<keyword evidence="6" id="KW-0862">Zinc</keyword>
<protein>
    <recommendedName>
        <fullName evidence="11">HlyIII-domain-containing protein</fullName>
    </recommendedName>
</protein>
<keyword evidence="6" id="KW-0479">Metal-binding</keyword>
<evidence type="ECO:0000256" key="5">
    <source>
        <dbReference type="ARBA" id="ARBA00023136"/>
    </source>
</evidence>
<evidence type="ECO:0008006" key="11">
    <source>
        <dbReference type="Google" id="ProtNLM"/>
    </source>
</evidence>
<dbReference type="AlphaFoldDB" id="A0AAD2GRQ8"/>
<feature type="transmembrane region" description="Helical" evidence="7">
    <location>
        <begin position="291"/>
        <end position="315"/>
    </location>
</feature>
<keyword evidence="10" id="KW-1185">Reference proteome</keyword>
<sequence>MSTRLRNRLGKRTSGGGKIVKGHPTVSWDELPEWQRDNEYILTGYRRIQNHWPGCIQSVYAYFHNESVNIHTHLAGGILFIYFLATFREVHMQQYAASTWVDSAVLAVFLISAVFCLLASAFFHTSTCHSKEVASRCHALDYSGIVILTVGEAHSIPLFILVFSVNLYCKGCISYPLLSSASVRRNHSHAPGPDVLGDTGAAYVVLDPEYAKPTHRGARTGVFIGLGLSGIVPVVHCTLTSGVHRVFFQQGFSWIVVSAALYIAGALLYANRIPERLAPGKFDYLFASHQIFHCCVVAAATAHYAGVLTALRFTYSESNVCA</sequence>
<dbReference type="PANTHER" id="PTHR20855">
    <property type="entry name" value="ADIPOR/PROGESTIN RECEPTOR-RELATED"/>
    <property type="match status" value="1"/>
</dbReference>
<gene>
    <name evidence="8" type="ORF">MYCIT1_LOCUS157</name>
    <name evidence="9" type="ORF">MYCIT1_LOCUS22122</name>
</gene>
<feature type="binding site" evidence="6">
    <location>
        <position position="124"/>
    </location>
    <ligand>
        <name>Zn(2+)</name>
        <dbReference type="ChEBI" id="CHEBI:29105"/>
    </ligand>
</feature>
<feature type="binding site" evidence="6">
    <location>
        <position position="293"/>
    </location>
    <ligand>
        <name>Zn(2+)</name>
        <dbReference type="ChEBI" id="CHEBI:29105"/>
    </ligand>
</feature>
<feature type="transmembrane region" description="Helical" evidence="7">
    <location>
        <begin position="222"/>
        <end position="246"/>
    </location>
</feature>
<evidence type="ECO:0000313" key="8">
    <source>
        <dbReference type="EMBL" id="CAK5261885.1"/>
    </source>
</evidence>